<reference evidence="2 3" key="1">
    <citation type="submission" date="2022-12" db="EMBL/GenBank/DDBJ databases">
        <title>Chromosome-level genome of Tegillarca granosa.</title>
        <authorList>
            <person name="Kim J."/>
        </authorList>
    </citation>
    <scope>NUCLEOTIDE SEQUENCE [LARGE SCALE GENOMIC DNA]</scope>
    <source>
        <strain evidence="2">Teg-2019</strain>
        <tissue evidence="2">Adductor muscle</tissue>
    </source>
</reference>
<dbReference type="PANTHER" id="PTHR12419">
    <property type="entry name" value="OTU DOMAIN CONTAINING PROTEIN"/>
    <property type="match status" value="1"/>
</dbReference>
<dbReference type="EMBL" id="JARBDR010000793">
    <property type="protein sequence ID" value="KAJ8307375.1"/>
    <property type="molecule type" value="Genomic_DNA"/>
</dbReference>
<evidence type="ECO:0000259" key="1">
    <source>
        <dbReference type="PROSITE" id="PS50802"/>
    </source>
</evidence>
<dbReference type="Gene3D" id="3.90.70.80">
    <property type="match status" value="1"/>
</dbReference>
<organism evidence="2 3">
    <name type="scientific">Tegillarca granosa</name>
    <name type="common">Malaysian cockle</name>
    <name type="synonym">Anadara granosa</name>
    <dbReference type="NCBI Taxonomy" id="220873"/>
    <lineage>
        <taxon>Eukaryota</taxon>
        <taxon>Metazoa</taxon>
        <taxon>Spiralia</taxon>
        <taxon>Lophotrochozoa</taxon>
        <taxon>Mollusca</taxon>
        <taxon>Bivalvia</taxon>
        <taxon>Autobranchia</taxon>
        <taxon>Pteriomorphia</taxon>
        <taxon>Arcoida</taxon>
        <taxon>Arcoidea</taxon>
        <taxon>Arcidae</taxon>
        <taxon>Tegillarca</taxon>
    </lineage>
</organism>
<accession>A0ABQ9EUN0</accession>
<dbReference type="Pfam" id="PF02338">
    <property type="entry name" value="OTU"/>
    <property type="match status" value="1"/>
</dbReference>
<dbReference type="PANTHER" id="PTHR12419:SF11">
    <property type="entry name" value="OTU DOMAIN-CONTAINING PROTEIN DDB_G0284757"/>
    <property type="match status" value="1"/>
</dbReference>
<name>A0ABQ9EUN0_TEGGR</name>
<dbReference type="Proteomes" id="UP001217089">
    <property type="component" value="Unassembled WGS sequence"/>
</dbReference>
<dbReference type="SUPFAM" id="SSF54001">
    <property type="entry name" value="Cysteine proteinases"/>
    <property type="match status" value="1"/>
</dbReference>
<dbReference type="CDD" id="cd22758">
    <property type="entry name" value="OTU_232R-like"/>
    <property type="match status" value="1"/>
</dbReference>
<dbReference type="InterPro" id="IPR003323">
    <property type="entry name" value="OTU_dom"/>
</dbReference>
<dbReference type="InterPro" id="IPR050704">
    <property type="entry name" value="Peptidase_C85-like"/>
</dbReference>
<evidence type="ECO:0000313" key="3">
    <source>
        <dbReference type="Proteomes" id="UP001217089"/>
    </source>
</evidence>
<keyword evidence="3" id="KW-1185">Reference proteome</keyword>
<protein>
    <recommendedName>
        <fullName evidence="1">OTU domain-containing protein</fullName>
    </recommendedName>
</protein>
<evidence type="ECO:0000313" key="2">
    <source>
        <dbReference type="EMBL" id="KAJ8307375.1"/>
    </source>
</evidence>
<gene>
    <name evidence="2" type="ORF">KUTeg_015459</name>
</gene>
<dbReference type="InterPro" id="IPR038765">
    <property type="entry name" value="Papain-like_cys_pep_sf"/>
</dbReference>
<dbReference type="PROSITE" id="PS50802">
    <property type="entry name" value="OTU"/>
    <property type="match status" value="1"/>
</dbReference>
<comment type="caution">
    <text evidence="2">The sequence shown here is derived from an EMBL/GenBank/DDBJ whole genome shotgun (WGS) entry which is preliminary data.</text>
</comment>
<feature type="domain" description="OTU" evidence="1">
    <location>
        <begin position="320"/>
        <end position="487"/>
    </location>
</feature>
<proteinExistence type="predicted"/>
<sequence>MQTHAELVYGNGQEFESDLILRLESPFEGTYILKTPFAGIENTKATFNYEFVNNRIQTHSEFIYGNQQRIESDVVLRVESPFEGSFTLRTPFVGFEEIASSFTHESSETSLKTHAEINYAAQKKIETDVNFSLNDRIDGSISFKTPFRHFEALSASFRHSGGSNGLKSYGEISYGPQKKIEADLSYTKEPQLEGSIVIKTPFRGMEQVIASARHNIRNNNIESHAEINFATRKFEADINASKYPLQGRIAVKTPFSGFEDIEYLLQQEKTSEMLKLHSELIYGQDKVEDIFSQINHSGHTKSSNDTQKILMETLKEQGMRVRGSIPKDGNCFFHAVVDQLKRLDMPQQNLNHLQLRSQVVWYLKNLPKVTVIALMSLILERKNIIGNIILNNDCYVEEQLKDVEECVEGSLDDYLLRMERDGEFADHVIIEFTAKYLQREILIVTSSPQSKNAKRENIIINTEDAKNGCQLLLGHVYENHYESLEMKDEAELES</sequence>